<name>A0A101FY85_9CHLR</name>
<dbReference type="Gene3D" id="3.30.70.1120">
    <property type="entry name" value="TT1725-like"/>
    <property type="match status" value="1"/>
</dbReference>
<dbReference type="InterPro" id="IPR036746">
    <property type="entry name" value="TT1725-like_sf"/>
</dbReference>
<dbReference type="Pfam" id="PF04456">
    <property type="entry name" value="DUF503"/>
    <property type="match status" value="1"/>
</dbReference>
<dbReference type="AlphaFoldDB" id="A0A101FY85"/>
<evidence type="ECO:0008006" key="3">
    <source>
        <dbReference type="Google" id="ProtNLM"/>
    </source>
</evidence>
<proteinExistence type="predicted"/>
<protein>
    <recommendedName>
        <fullName evidence="3">YlxP-like protein</fullName>
    </recommendedName>
</protein>
<dbReference type="SUPFAM" id="SSF103007">
    <property type="entry name" value="Hypothetical protein TT1725"/>
    <property type="match status" value="1"/>
</dbReference>
<dbReference type="PANTHER" id="PTHR36441:SF1">
    <property type="entry name" value="DUF503 DOMAIN-CONTAINING PROTEIN"/>
    <property type="match status" value="1"/>
</dbReference>
<dbReference type="InterPro" id="IPR007546">
    <property type="entry name" value="DUF503"/>
</dbReference>
<evidence type="ECO:0000313" key="2">
    <source>
        <dbReference type="Proteomes" id="UP000064249"/>
    </source>
</evidence>
<organism evidence="1 2">
    <name type="scientific">Anaerolinea thermophila</name>
    <dbReference type="NCBI Taxonomy" id="167964"/>
    <lineage>
        <taxon>Bacteria</taxon>
        <taxon>Bacillati</taxon>
        <taxon>Chloroflexota</taxon>
        <taxon>Anaerolineae</taxon>
        <taxon>Anaerolineales</taxon>
        <taxon>Anaerolineaceae</taxon>
        <taxon>Anaerolinea</taxon>
    </lineage>
</organism>
<sequence length="94" mass="11153">MHIGILTFQLKLGDSHSLKSKRSQIKPFVNHMHKKFNISISEIDLLEVWDRSVIGCVIVGNEKRFLDSSLKKIYNYMQSTFLDIEFFDEKFEIW</sequence>
<reference evidence="1 2" key="1">
    <citation type="journal article" date="2015" name="MBio">
        <title>Genome-Resolved Metagenomic Analysis Reveals Roles for Candidate Phyla and Other Microbial Community Members in Biogeochemical Transformations in Oil Reservoirs.</title>
        <authorList>
            <person name="Hu P."/>
            <person name="Tom L."/>
            <person name="Singh A."/>
            <person name="Thomas B.C."/>
            <person name="Baker B.J."/>
            <person name="Piceno Y.M."/>
            <person name="Andersen G.L."/>
            <person name="Banfield J.F."/>
        </authorList>
    </citation>
    <scope>NUCLEOTIDE SEQUENCE [LARGE SCALE GENOMIC DNA]</scope>
    <source>
        <strain evidence="1">46_16</strain>
    </source>
</reference>
<dbReference type="EMBL" id="LGFU01000013">
    <property type="protein sequence ID" value="KUK46674.1"/>
    <property type="molecule type" value="Genomic_DNA"/>
</dbReference>
<evidence type="ECO:0000313" key="1">
    <source>
        <dbReference type="EMBL" id="KUK46674.1"/>
    </source>
</evidence>
<dbReference type="PANTHER" id="PTHR36441">
    <property type="entry name" value="HYPOTHETICAL CYTOSOLIC PROTEIN"/>
    <property type="match status" value="1"/>
</dbReference>
<accession>A0A101FY85</accession>
<dbReference type="Proteomes" id="UP000064249">
    <property type="component" value="Unassembled WGS sequence"/>
</dbReference>
<comment type="caution">
    <text evidence="1">The sequence shown here is derived from an EMBL/GenBank/DDBJ whole genome shotgun (WGS) entry which is preliminary data.</text>
</comment>
<gene>
    <name evidence="1" type="ORF">XD73_0457</name>
</gene>